<feature type="domain" description="GmrSD restriction endonucleases N-terminal" evidence="1">
    <location>
        <begin position="10"/>
        <end position="293"/>
    </location>
</feature>
<feature type="domain" description="GmrSD restriction endonucleases C-terminal" evidence="2">
    <location>
        <begin position="500"/>
        <end position="657"/>
    </location>
</feature>
<dbReference type="Proteomes" id="UP001597110">
    <property type="component" value="Unassembled WGS sequence"/>
</dbReference>
<dbReference type="Pfam" id="PF07510">
    <property type="entry name" value="GmrSD_C"/>
    <property type="match status" value="1"/>
</dbReference>
<organism evidence="3 4">
    <name type="scientific">Lysobacter brunescens</name>
    <dbReference type="NCBI Taxonomy" id="262323"/>
    <lineage>
        <taxon>Bacteria</taxon>
        <taxon>Pseudomonadati</taxon>
        <taxon>Pseudomonadota</taxon>
        <taxon>Gammaproteobacteria</taxon>
        <taxon>Lysobacterales</taxon>
        <taxon>Lysobacteraceae</taxon>
        <taxon>Lysobacter</taxon>
    </lineage>
</organism>
<dbReference type="InterPro" id="IPR011089">
    <property type="entry name" value="GmrSD_C"/>
</dbReference>
<proteinExistence type="predicted"/>
<name>A0ABW2YCX7_9GAMM</name>
<dbReference type="PANTHER" id="PTHR35149">
    <property type="entry name" value="SLL5132 PROTEIN"/>
    <property type="match status" value="1"/>
</dbReference>
<evidence type="ECO:0000313" key="4">
    <source>
        <dbReference type="Proteomes" id="UP001597110"/>
    </source>
</evidence>
<keyword evidence="4" id="KW-1185">Reference proteome</keyword>
<dbReference type="EMBL" id="JBHTIF010000001">
    <property type="protein sequence ID" value="MFD0726247.1"/>
    <property type="molecule type" value="Genomic_DNA"/>
</dbReference>
<accession>A0ABW2YCX7</accession>
<evidence type="ECO:0000313" key="3">
    <source>
        <dbReference type="EMBL" id="MFD0726247.1"/>
    </source>
</evidence>
<dbReference type="InterPro" id="IPR004919">
    <property type="entry name" value="GmrSD_N"/>
</dbReference>
<dbReference type="RefSeq" id="WP_386823821.1">
    <property type="nucleotide sequence ID" value="NZ_JBHTIF010000001.1"/>
</dbReference>
<reference evidence="4" key="1">
    <citation type="journal article" date="2019" name="Int. J. Syst. Evol. Microbiol.">
        <title>The Global Catalogue of Microorganisms (GCM) 10K type strain sequencing project: providing services to taxonomists for standard genome sequencing and annotation.</title>
        <authorList>
            <consortium name="The Broad Institute Genomics Platform"/>
            <consortium name="The Broad Institute Genome Sequencing Center for Infectious Disease"/>
            <person name="Wu L."/>
            <person name="Ma J."/>
        </authorList>
    </citation>
    <scope>NUCLEOTIDE SEQUENCE [LARGE SCALE GENOMIC DNA]</scope>
    <source>
        <strain evidence="4">CCUG 55585</strain>
    </source>
</reference>
<comment type="caution">
    <text evidence="3">The sequence shown here is derived from an EMBL/GenBank/DDBJ whole genome shotgun (WGS) entry which is preliminary data.</text>
</comment>
<evidence type="ECO:0000259" key="1">
    <source>
        <dbReference type="Pfam" id="PF03235"/>
    </source>
</evidence>
<dbReference type="Pfam" id="PF03235">
    <property type="entry name" value="GmrSD_N"/>
    <property type="match status" value="1"/>
</dbReference>
<gene>
    <name evidence="3" type="ORF">ACFQ0E_11650</name>
</gene>
<sequence length="683" mass="76706">MQPSKTTVIGLFSGQCQYQIPIFQRGYVWTLEKQVGPLWADIQDRAEAVLERMNLPQAQIDGMKPLQKHFLGSIIMTPAPSSFGRVSSFEVIDGQQRSTTLHLLLLAFRMAAQEIPETHLPGILDALLRNPGPYPTEPNDHYKVWPTQAGREEIVWLNQAKSSDDICAQHPVRDGRKHLDRPLMVQTFLYLHHACLAFMRGVDLSDEVAPGNDRTNGDQLIRWIRDSAVVPELGAGLALDKRRAEALYMALSEHIQIMTLRLEVEDDPQVIFETLNARGEPLLASDLVRNFLFLQAARSGGDVVDTLYDRYWKPFDLVASGSRGVTANQYWREKERQGRLTYPRIDLFFYNYAILRSGEVTLASHVFQAFKSWWLKEERDLEAELKALKASSQHFAELVSPEGTGHVAEFARLIKALDVATVTPLYLALRERLPEDSAELKQALRDLSSYLVRRAVCGLTTKSYNRFFIRVLKAVMSSQTAAHEALRKALSEATSASEIWPDDAAFAHHWRNRAVYTELKPGKVCGVLRAMEYAARGTLQGSQHVPTQAELSVEHIMPQSWQSLSDYTDDGMTQDHLESRQAALHRFGNLTLLTQPLNSSVSNGPFRDTREPGKGLVLGKKTKLGQSALLINTYFQRDAVAAWDEQAISTRADALLRAACLVWPRAGEQAPPRQISEAMAGID</sequence>
<protein>
    <submittedName>
        <fullName evidence="3">DUF262 domain-containing protein</fullName>
    </submittedName>
</protein>
<evidence type="ECO:0000259" key="2">
    <source>
        <dbReference type="Pfam" id="PF07510"/>
    </source>
</evidence>
<dbReference type="PANTHER" id="PTHR35149:SF1">
    <property type="entry name" value="DUF5655 DOMAIN-CONTAINING PROTEIN"/>
    <property type="match status" value="1"/>
</dbReference>